<sequence>MSYNIVVEDNDVIDNNQNLDKNNSLLFQLETAENLEDFCNSCVIFISKLIEVKNIIVCQQLAENEDEIEIIYDRILMGERENKLEVIKKRIKDELILNSNYSCYSNFPKNEVQKNRENIYIIPLIFKKYHLGYLYIETESNKKFLKNKIKEIDTIAKYITLYLYNQTLEEKQETLKKEEERLKENQRNQSQYISHMNHELRTPIAAVIGFAKMLQQRLYGDLNPKQAQYIDAIYQSGTYLLELISDLLDISKIQAEKEELFIEQILVYELCESSLALIKTKADEKNLNLNLEISSDISYCFADQRRIKQILVNLLSNAVKFTEKGSVTLEVTKEKNNLIFQIIDTGIGIDKESQSKLFKPFSQLQTHLQKKHRGSGLGLVISRELARLHGGDITLTSEKNQGSCFTFYLPMNLKPSVIEE</sequence>
<dbReference type="InterPro" id="IPR036890">
    <property type="entry name" value="HATPase_C_sf"/>
</dbReference>
<feature type="coiled-coil region" evidence="9">
    <location>
        <begin position="161"/>
        <end position="189"/>
    </location>
</feature>
<accession>A0A844GST6</accession>
<dbReference type="CDD" id="cd00082">
    <property type="entry name" value="HisKA"/>
    <property type="match status" value="1"/>
</dbReference>
<keyword evidence="6 11" id="KW-0418">Kinase</keyword>
<dbReference type="GO" id="GO:0000155">
    <property type="term" value="F:phosphorelay sensor kinase activity"/>
    <property type="evidence" value="ECO:0007669"/>
    <property type="project" value="InterPro"/>
</dbReference>
<comment type="catalytic activity">
    <reaction evidence="1">
        <text>ATP + protein L-histidine = ADP + protein N-phospho-L-histidine.</text>
        <dbReference type="EC" id="2.7.13.3"/>
    </reaction>
</comment>
<dbReference type="Gene3D" id="1.10.287.130">
    <property type="match status" value="1"/>
</dbReference>
<name>A0A844GST6_9CHRO</name>
<keyword evidence="5" id="KW-0808">Transferase</keyword>
<reference evidence="11 12" key="1">
    <citation type="submission" date="2019-11" db="EMBL/GenBank/DDBJ databases">
        <title>Isolation of a new High Light Tolerant Cyanobacteria.</title>
        <authorList>
            <person name="Dobson Z."/>
            <person name="Vaughn N."/>
            <person name="Vaughn M."/>
            <person name="Fromme P."/>
            <person name="Mazor Y."/>
        </authorList>
    </citation>
    <scope>NUCLEOTIDE SEQUENCE [LARGE SCALE GENOMIC DNA]</scope>
    <source>
        <strain evidence="11 12">0216</strain>
    </source>
</reference>
<evidence type="ECO:0000259" key="10">
    <source>
        <dbReference type="PROSITE" id="PS50109"/>
    </source>
</evidence>
<dbReference type="SMART" id="SM00388">
    <property type="entry name" value="HisKA"/>
    <property type="match status" value="1"/>
</dbReference>
<comment type="similarity">
    <text evidence="2">In the N-terminal section; belongs to the phytochrome family.</text>
</comment>
<evidence type="ECO:0000256" key="3">
    <source>
        <dbReference type="ARBA" id="ARBA00012438"/>
    </source>
</evidence>
<dbReference type="PRINTS" id="PR00344">
    <property type="entry name" value="BCTRLSENSOR"/>
</dbReference>
<dbReference type="PROSITE" id="PS50109">
    <property type="entry name" value="HIS_KIN"/>
    <property type="match status" value="1"/>
</dbReference>
<gene>
    <name evidence="11" type="ORF">GGC33_06710</name>
</gene>
<dbReference type="InterPro" id="IPR003594">
    <property type="entry name" value="HATPase_dom"/>
</dbReference>
<dbReference type="Proteomes" id="UP000437131">
    <property type="component" value="Unassembled WGS sequence"/>
</dbReference>
<dbReference type="SUPFAM" id="SSF47384">
    <property type="entry name" value="Homodimeric domain of signal transducing histidine kinase"/>
    <property type="match status" value="1"/>
</dbReference>
<evidence type="ECO:0000256" key="7">
    <source>
        <dbReference type="ARBA" id="ARBA00023012"/>
    </source>
</evidence>
<dbReference type="EMBL" id="WMIA01000006">
    <property type="protein sequence ID" value="MTF38613.1"/>
    <property type="molecule type" value="Genomic_DNA"/>
</dbReference>
<evidence type="ECO:0000313" key="12">
    <source>
        <dbReference type="Proteomes" id="UP000437131"/>
    </source>
</evidence>
<dbReference type="CDD" id="cd16922">
    <property type="entry name" value="HATPase_EvgS-ArcB-TorS-like"/>
    <property type="match status" value="1"/>
</dbReference>
<dbReference type="InterPro" id="IPR004358">
    <property type="entry name" value="Sig_transdc_His_kin-like_C"/>
</dbReference>
<dbReference type="Pfam" id="PF00512">
    <property type="entry name" value="HisKA"/>
    <property type="match status" value="1"/>
</dbReference>
<comment type="caution">
    <text evidence="11">The sequence shown here is derived from an EMBL/GenBank/DDBJ whole genome shotgun (WGS) entry which is preliminary data.</text>
</comment>
<evidence type="ECO:0000313" key="11">
    <source>
        <dbReference type="EMBL" id="MTF38613.1"/>
    </source>
</evidence>
<dbReference type="Pfam" id="PF02518">
    <property type="entry name" value="HATPase_c"/>
    <property type="match status" value="1"/>
</dbReference>
<dbReference type="PANTHER" id="PTHR43711">
    <property type="entry name" value="TWO-COMPONENT HISTIDINE KINASE"/>
    <property type="match status" value="1"/>
</dbReference>
<dbReference type="InterPro" id="IPR005467">
    <property type="entry name" value="His_kinase_dom"/>
</dbReference>
<evidence type="ECO:0000256" key="2">
    <source>
        <dbReference type="ARBA" id="ARBA00006402"/>
    </source>
</evidence>
<dbReference type="SUPFAM" id="SSF55874">
    <property type="entry name" value="ATPase domain of HSP90 chaperone/DNA topoisomerase II/histidine kinase"/>
    <property type="match status" value="1"/>
</dbReference>
<dbReference type="Gene3D" id="3.30.565.10">
    <property type="entry name" value="Histidine kinase-like ATPase, C-terminal domain"/>
    <property type="match status" value="1"/>
</dbReference>
<proteinExistence type="inferred from homology"/>
<protein>
    <recommendedName>
        <fullName evidence="8">Circadian input-output histidine kinase CikA</fullName>
        <ecNumber evidence="3">2.7.13.3</ecNumber>
    </recommendedName>
</protein>
<evidence type="ECO:0000256" key="9">
    <source>
        <dbReference type="SAM" id="Coils"/>
    </source>
</evidence>
<dbReference type="InterPro" id="IPR036097">
    <property type="entry name" value="HisK_dim/P_sf"/>
</dbReference>
<dbReference type="EC" id="2.7.13.3" evidence="3"/>
<keyword evidence="7" id="KW-0902">Two-component regulatory system</keyword>
<organism evidence="11 12">
    <name type="scientific">Cyanobacterium aponinum 0216</name>
    <dbReference type="NCBI Taxonomy" id="2676140"/>
    <lineage>
        <taxon>Bacteria</taxon>
        <taxon>Bacillati</taxon>
        <taxon>Cyanobacteriota</taxon>
        <taxon>Cyanophyceae</taxon>
        <taxon>Oscillatoriophycideae</taxon>
        <taxon>Chroococcales</taxon>
        <taxon>Geminocystaceae</taxon>
        <taxon>Cyanobacterium</taxon>
    </lineage>
</organism>
<dbReference type="AlphaFoldDB" id="A0A844GST6"/>
<evidence type="ECO:0000256" key="5">
    <source>
        <dbReference type="ARBA" id="ARBA00022679"/>
    </source>
</evidence>
<dbReference type="PANTHER" id="PTHR43711:SF31">
    <property type="entry name" value="HISTIDINE KINASE"/>
    <property type="match status" value="1"/>
</dbReference>
<dbReference type="InterPro" id="IPR050736">
    <property type="entry name" value="Sensor_HK_Regulatory"/>
</dbReference>
<evidence type="ECO:0000256" key="8">
    <source>
        <dbReference type="ARBA" id="ARBA00074306"/>
    </source>
</evidence>
<evidence type="ECO:0000256" key="6">
    <source>
        <dbReference type="ARBA" id="ARBA00022777"/>
    </source>
</evidence>
<evidence type="ECO:0000256" key="1">
    <source>
        <dbReference type="ARBA" id="ARBA00000085"/>
    </source>
</evidence>
<keyword evidence="4" id="KW-0597">Phosphoprotein</keyword>
<dbReference type="InterPro" id="IPR003661">
    <property type="entry name" value="HisK_dim/P_dom"/>
</dbReference>
<dbReference type="SMART" id="SM00387">
    <property type="entry name" value="HATPase_c"/>
    <property type="match status" value="1"/>
</dbReference>
<feature type="domain" description="Histidine kinase" evidence="10">
    <location>
        <begin position="195"/>
        <end position="413"/>
    </location>
</feature>
<dbReference type="FunFam" id="3.30.565.10:FF:000010">
    <property type="entry name" value="Sensor histidine kinase RcsC"/>
    <property type="match status" value="1"/>
</dbReference>
<dbReference type="RefSeq" id="WP_155083521.1">
    <property type="nucleotide sequence ID" value="NZ_WMIA01000006.1"/>
</dbReference>
<keyword evidence="9" id="KW-0175">Coiled coil</keyword>
<evidence type="ECO:0000256" key="4">
    <source>
        <dbReference type="ARBA" id="ARBA00022553"/>
    </source>
</evidence>